<name>A0A162IYX6_9FUSO</name>
<proteinExistence type="predicted"/>
<reference evidence="1 2" key="1">
    <citation type="submission" date="2016-03" db="EMBL/GenBank/DDBJ databases">
        <title>Comparative genomics of human isolates of Fusobacterium necrophorum.</title>
        <authorList>
            <person name="Jensen A."/>
            <person name="Bank S."/>
            <person name="Andersen P.S."/>
            <person name="Kristensen L.H."/>
            <person name="Prag J."/>
        </authorList>
    </citation>
    <scope>NUCLEOTIDE SEQUENCE [LARGE SCALE GENOMIC DNA]</scope>
    <source>
        <strain evidence="1 2">LS_1264</strain>
    </source>
</reference>
<gene>
    <name evidence="1" type="ORF">A2J07_05330</name>
</gene>
<sequence>MKLKEVIILKINALESLKREWLKIAVEEKDSVKHKALLNLSRQAEIKIAILKEVLEEGEENED</sequence>
<dbReference type="EMBL" id="LVEA01000031">
    <property type="protein sequence ID" value="KYL04729.1"/>
    <property type="molecule type" value="Genomic_DNA"/>
</dbReference>
<dbReference type="RefSeq" id="WP_005957351.1">
    <property type="nucleotide sequence ID" value="NZ_LVEA01000031.1"/>
</dbReference>
<accession>A0A162IYX6</accession>
<dbReference type="Proteomes" id="UP000075816">
    <property type="component" value="Unassembled WGS sequence"/>
</dbReference>
<comment type="caution">
    <text evidence="1">The sequence shown here is derived from an EMBL/GenBank/DDBJ whole genome shotgun (WGS) entry which is preliminary data.</text>
</comment>
<organism evidence="1 2">
    <name type="scientific">Fusobacterium necrophorum subsp. funduliforme</name>
    <dbReference type="NCBI Taxonomy" id="143387"/>
    <lineage>
        <taxon>Bacteria</taxon>
        <taxon>Fusobacteriati</taxon>
        <taxon>Fusobacteriota</taxon>
        <taxon>Fusobacteriia</taxon>
        <taxon>Fusobacteriales</taxon>
        <taxon>Fusobacteriaceae</taxon>
        <taxon>Fusobacterium</taxon>
    </lineage>
</organism>
<dbReference type="AlphaFoldDB" id="A0A162IYX6"/>
<protein>
    <submittedName>
        <fullName evidence="1">Uncharacterized protein</fullName>
    </submittedName>
</protein>
<evidence type="ECO:0000313" key="1">
    <source>
        <dbReference type="EMBL" id="KYL04729.1"/>
    </source>
</evidence>
<evidence type="ECO:0000313" key="2">
    <source>
        <dbReference type="Proteomes" id="UP000075816"/>
    </source>
</evidence>